<dbReference type="Proteomes" id="UP001597097">
    <property type="component" value="Unassembled WGS sequence"/>
</dbReference>
<name>A0ABW4GYB1_9ACTN</name>
<proteinExistence type="predicted"/>
<feature type="transmembrane region" description="Helical" evidence="2">
    <location>
        <begin position="32"/>
        <end position="51"/>
    </location>
</feature>
<dbReference type="RefSeq" id="WP_219528093.1">
    <property type="nucleotide sequence ID" value="NZ_JAHKRM010000003.1"/>
</dbReference>
<protein>
    <submittedName>
        <fullName evidence="3">Uncharacterized protein</fullName>
    </submittedName>
</protein>
<evidence type="ECO:0000256" key="1">
    <source>
        <dbReference type="SAM" id="MobiDB-lite"/>
    </source>
</evidence>
<feature type="compositionally biased region" description="Acidic residues" evidence="1">
    <location>
        <begin position="333"/>
        <end position="349"/>
    </location>
</feature>
<comment type="caution">
    <text evidence="3">The sequence shown here is derived from an EMBL/GenBank/DDBJ whole genome shotgun (WGS) entry which is preliminary data.</text>
</comment>
<gene>
    <name evidence="3" type="ORF">ACFSJ0_60540</name>
</gene>
<evidence type="ECO:0000256" key="2">
    <source>
        <dbReference type="SAM" id="Phobius"/>
    </source>
</evidence>
<sequence length="349" mass="38700">MSTGSKVIALLVAIVLAGLAYLRIGASLGWPAWLWPVTAAGALLTGLALFVRRATKTSSRPLPVTDFPEPIHVPPADPFRNSLVSDLRLQSADPDYWFSLSVTVRWRPSRYADASASDVHLDDVAIQSILDRARPVAARHSPIHPDLLRHDLAAALGDLRADSSGSILVMGRDVAVRLPDEDEARLTEMSRIRKDYQLWEQRREHERLQRDYLAKNFFPDMGSAVVWLLATNECEITETVARLADLAQLTSAANNEEVPPALRSLVTQPFTLAPTLLAADSEPLDLTPPVAQWLDGLTFTSDEERQVFRLRLTKFLQETKQAPQADRITEWYGDAEPDGPAEPTDPSEE</sequence>
<evidence type="ECO:0000313" key="3">
    <source>
        <dbReference type="EMBL" id="MFD1547318.1"/>
    </source>
</evidence>
<evidence type="ECO:0000313" key="4">
    <source>
        <dbReference type="Proteomes" id="UP001597097"/>
    </source>
</evidence>
<dbReference type="EMBL" id="JBHUCM010000075">
    <property type="protein sequence ID" value="MFD1547318.1"/>
    <property type="molecule type" value="Genomic_DNA"/>
</dbReference>
<organism evidence="3 4">
    <name type="scientific">Nonomuraea guangzhouensis</name>
    <dbReference type="NCBI Taxonomy" id="1291555"/>
    <lineage>
        <taxon>Bacteria</taxon>
        <taxon>Bacillati</taxon>
        <taxon>Actinomycetota</taxon>
        <taxon>Actinomycetes</taxon>
        <taxon>Streptosporangiales</taxon>
        <taxon>Streptosporangiaceae</taxon>
        <taxon>Nonomuraea</taxon>
    </lineage>
</organism>
<keyword evidence="2" id="KW-1133">Transmembrane helix</keyword>
<reference evidence="4" key="1">
    <citation type="journal article" date="2019" name="Int. J. Syst. Evol. Microbiol.">
        <title>The Global Catalogue of Microorganisms (GCM) 10K type strain sequencing project: providing services to taxonomists for standard genome sequencing and annotation.</title>
        <authorList>
            <consortium name="The Broad Institute Genomics Platform"/>
            <consortium name="The Broad Institute Genome Sequencing Center for Infectious Disease"/>
            <person name="Wu L."/>
            <person name="Ma J."/>
        </authorList>
    </citation>
    <scope>NUCLEOTIDE SEQUENCE [LARGE SCALE GENOMIC DNA]</scope>
    <source>
        <strain evidence="4">CGMCC 1.15399</strain>
    </source>
</reference>
<keyword evidence="2" id="KW-0812">Transmembrane</keyword>
<accession>A0ABW4GYB1</accession>
<keyword evidence="2" id="KW-0472">Membrane</keyword>
<feature type="region of interest" description="Disordered" evidence="1">
    <location>
        <begin position="321"/>
        <end position="349"/>
    </location>
</feature>
<keyword evidence="4" id="KW-1185">Reference proteome</keyword>